<evidence type="ECO:0000256" key="1">
    <source>
        <dbReference type="SAM" id="Phobius"/>
    </source>
</evidence>
<gene>
    <name evidence="2" type="ORF">AUQ48_02545</name>
</gene>
<name>A0A2N4SZD3_9MICC</name>
<comment type="caution">
    <text evidence="2">The sequence shown here is derived from an EMBL/GenBank/DDBJ whole genome shotgun (WGS) entry which is preliminary data.</text>
</comment>
<evidence type="ECO:0000313" key="2">
    <source>
        <dbReference type="EMBL" id="PLC11334.1"/>
    </source>
</evidence>
<organism evidence="2 3">
    <name type="scientific">Kocuria flava</name>
    <dbReference type="NCBI Taxonomy" id="446860"/>
    <lineage>
        <taxon>Bacteria</taxon>
        <taxon>Bacillati</taxon>
        <taxon>Actinomycetota</taxon>
        <taxon>Actinomycetes</taxon>
        <taxon>Micrococcales</taxon>
        <taxon>Micrococcaceae</taxon>
        <taxon>Kocuria</taxon>
    </lineage>
</organism>
<keyword evidence="1" id="KW-0812">Transmembrane</keyword>
<proteinExistence type="predicted"/>
<reference evidence="2 3" key="1">
    <citation type="submission" date="2015-12" db="EMBL/GenBank/DDBJ databases">
        <authorList>
            <person name="Shamseldin A."/>
            <person name="Moawad H."/>
            <person name="Abd El-Rahim W.M."/>
            <person name="Sadowsky M.J."/>
        </authorList>
    </citation>
    <scope>NUCLEOTIDE SEQUENCE [LARGE SCALE GENOMIC DNA]</scope>
    <source>
        <strain evidence="2 3">S43</strain>
    </source>
</reference>
<sequence length="124" mass="13230">MKNLDRNQIISGAQRYVSMAKERWARASVRQRKIVGGILAVLLVVIGINVLTDDAADSRTSLSGGASTGQGASAMTPGEIARWAEDVEDEYLAQYGYTEFMEAETAPGTVPSAINTFDATDQGS</sequence>
<keyword evidence="1" id="KW-1133">Transmembrane helix</keyword>
<dbReference type="RefSeq" id="WP_101851099.1">
    <property type="nucleotide sequence ID" value="NZ_LOMZ01000001.1"/>
</dbReference>
<accession>A0A2N4SZD3</accession>
<protein>
    <submittedName>
        <fullName evidence="2">Uncharacterized protein</fullName>
    </submittedName>
</protein>
<dbReference type="EMBL" id="LOMZ01000001">
    <property type="protein sequence ID" value="PLC11334.1"/>
    <property type="molecule type" value="Genomic_DNA"/>
</dbReference>
<dbReference type="AlphaFoldDB" id="A0A2N4SZD3"/>
<feature type="transmembrane region" description="Helical" evidence="1">
    <location>
        <begin position="34"/>
        <end position="52"/>
    </location>
</feature>
<dbReference type="Proteomes" id="UP000234632">
    <property type="component" value="Unassembled WGS sequence"/>
</dbReference>
<evidence type="ECO:0000313" key="3">
    <source>
        <dbReference type="Proteomes" id="UP000234632"/>
    </source>
</evidence>
<keyword evidence="1" id="KW-0472">Membrane</keyword>